<dbReference type="EMBL" id="LR796421">
    <property type="protein sequence ID" value="CAB4143301.1"/>
    <property type="molecule type" value="Genomic_DNA"/>
</dbReference>
<sequence>MSKEEVKQDVAIKSRLQYITDEEQLKVIDFIMDYSFKDSKEVYTNGTVLVPLFRVLDAIEQRGNGYQTQDNNE</sequence>
<protein>
    <submittedName>
        <fullName evidence="1">Uncharacterized protein</fullName>
    </submittedName>
</protein>
<gene>
    <name evidence="1" type="ORF">UFOVP450_105</name>
</gene>
<organism evidence="1">
    <name type="scientific">uncultured Caudovirales phage</name>
    <dbReference type="NCBI Taxonomy" id="2100421"/>
    <lineage>
        <taxon>Viruses</taxon>
        <taxon>Duplodnaviria</taxon>
        <taxon>Heunggongvirae</taxon>
        <taxon>Uroviricota</taxon>
        <taxon>Caudoviricetes</taxon>
        <taxon>Peduoviridae</taxon>
        <taxon>Maltschvirus</taxon>
        <taxon>Maltschvirus maltsch</taxon>
    </lineage>
</organism>
<reference evidence="1" key="1">
    <citation type="submission" date="2020-04" db="EMBL/GenBank/DDBJ databases">
        <authorList>
            <person name="Chiriac C."/>
            <person name="Salcher M."/>
            <person name="Ghai R."/>
            <person name="Kavagutti S V."/>
        </authorList>
    </citation>
    <scope>NUCLEOTIDE SEQUENCE</scope>
</reference>
<evidence type="ECO:0000313" key="1">
    <source>
        <dbReference type="EMBL" id="CAB4143301.1"/>
    </source>
</evidence>
<name>A0A6J5MAW6_9CAUD</name>
<proteinExistence type="predicted"/>
<accession>A0A6J5MAW6</accession>